<protein>
    <submittedName>
        <fullName evidence="2">Uncharacterized protein</fullName>
    </submittedName>
</protein>
<evidence type="ECO:0000313" key="3">
    <source>
        <dbReference type="Proteomes" id="UP000829196"/>
    </source>
</evidence>
<organism evidence="2 3">
    <name type="scientific">Dendrobium nobile</name>
    <name type="common">Orchid</name>
    <dbReference type="NCBI Taxonomy" id="94219"/>
    <lineage>
        <taxon>Eukaryota</taxon>
        <taxon>Viridiplantae</taxon>
        <taxon>Streptophyta</taxon>
        <taxon>Embryophyta</taxon>
        <taxon>Tracheophyta</taxon>
        <taxon>Spermatophyta</taxon>
        <taxon>Magnoliopsida</taxon>
        <taxon>Liliopsida</taxon>
        <taxon>Asparagales</taxon>
        <taxon>Orchidaceae</taxon>
        <taxon>Epidendroideae</taxon>
        <taxon>Malaxideae</taxon>
        <taxon>Dendrobiinae</taxon>
        <taxon>Dendrobium</taxon>
    </lineage>
</organism>
<evidence type="ECO:0000313" key="2">
    <source>
        <dbReference type="EMBL" id="KAI0531012.1"/>
    </source>
</evidence>
<dbReference type="AlphaFoldDB" id="A0A8T3CC85"/>
<sequence>MREGYELASSSSSNDRAEGSTGNIGETKRGSELLLASPPKIGQISFYSCVTWAKFERVEDAVLVHLCKIRWLLLSSFSLQNLSDKGCCLFHLSPTERERERVHAKSSSSSFRHPKTERRKTINQFMNERFLEREGGFGLAILYLI</sequence>
<proteinExistence type="predicted"/>
<name>A0A8T3CC85_DENNO</name>
<keyword evidence="3" id="KW-1185">Reference proteome</keyword>
<reference evidence="2" key="1">
    <citation type="journal article" date="2022" name="Front. Genet.">
        <title>Chromosome-Scale Assembly of the Dendrobium nobile Genome Provides Insights Into the Molecular Mechanism of the Biosynthesis of the Medicinal Active Ingredient of Dendrobium.</title>
        <authorList>
            <person name="Xu Q."/>
            <person name="Niu S.-C."/>
            <person name="Li K.-L."/>
            <person name="Zheng P.-J."/>
            <person name="Zhang X.-J."/>
            <person name="Jia Y."/>
            <person name="Liu Y."/>
            <person name="Niu Y.-X."/>
            <person name="Yu L.-H."/>
            <person name="Chen D.-F."/>
            <person name="Zhang G.-Q."/>
        </authorList>
    </citation>
    <scope>NUCLEOTIDE SEQUENCE</scope>
    <source>
        <tissue evidence="2">Leaf</tissue>
    </source>
</reference>
<gene>
    <name evidence="2" type="ORF">KFK09_000561</name>
</gene>
<accession>A0A8T3CC85</accession>
<feature type="compositionally biased region" description="Polar residues" evidence="1">
    <location>
        <begin position="8"/>
        <end position="24"/>
    </location>
</feature>
<comment type="caution">
    <text evidence="2">The sequence shown here is derived from an EMBL/GenBank/DDBJ whole genome shotgun (WGS) entry which is preliminary data.</text>
</comment>
<evidence type="ECO:0000256" key="1">
    <source>
        <dbReference type="SAM" id="MobiDB-lite"/>
    </source>
</evidence>
<feature type="region of interest" description="Disordered" evidence="1">
    <location>
        <begin position="1"/>
        <end position="25"/>
    </location>
</feature>
<dbReference type="EMBL" id="JAGYWB010000001">
    <property type="protein sequence ID" value="KAI0531012.1"/>
    <property type="molecule type" value="Genomic_DNA"/>
</dbReference>
<dbReference type="Proteomes" id="UP000829196">
    <property type="component" value="Unassembled WGS sequence"/>
</dbReference>